<name>A0A7J8CWL5_MOLMO</name>
<evidence type="ECO:0000313" key="4">
    <source>
        <dbReference type="EMBL" id="KAF6415271.1"/>
    </source>
</evidence>
<feature type="chain" id="PRO_5029516759" evidence="2">
    <location>
        <begin position="25"/>
        <end position="213"/>
    </location>
</feature>
<dbReference type="InterPro" id="IPR013783">
    <property type="entry name" value="Ig-like_fold"/>
</dbReference>
<evidence type="ECO:0000259" key="3">
    <source>
        <dbReference type="PROSITE" id="PS50835"/>
    </source>
</evidence>
<keyword evidence="2" id="KW-0732">Signal</keyword>
<dbReference type="GO" id="GO:0016020">
    <property type="term" value="C:membrane"/>
    <property type="evidence" value="ECO:0007669"/>
    <property type="project" value="InterPro"/>
</dbReference>
<dbReference type="InParanoid" id="A0A7J8CWL5"/>
<feature type="transmembrane region" description="Helical" evidence="1">
    <location>
        <begin position="153"/>
        <end position="176"/>
    </location>
</feature>
<keyword evidence="1" id="KW-0812">Transmembrane</keyword>
<evidence type="ECO:0000313" key="5">
    <source>
        <dbReference type="Proteomes" id="UP000550707"/>
    </source>
</evidence>
<protein>
    <submittedName>
        <fullName evidence="4">CD7 molecule</fullName>
    </submittedName>
</protein>
<accession>A0A7J8CWL5</accession>
<dbReference type="GO" id="GO:0038023">
    <property type="term" value="F:signaling receptor activity"/>
    <property type="evidence" value="ECO:0007669"/>
    <property type="project" value="InterPro"/>
</dbReference>
<dbReference type="InterPro" id="IPR036179">
    <property type="entry name" value="Ig-like_dom_sf"/>
</dbReference>
<feature type="signal peptide" evidence="2">
    <location>
        <begin position="1"/>
        <end position="24"/>
    </location>
</feature>
<reference evidence="4 5" key="1">
    <citation type="journal article" date="2020" name="Nature">
        <title>Six reference-quality genomes reveal evolution of bat adaptations.</title>
        <authorList>
            <person name="Jebb D."/>
            <person name="Huang Z."/>
            <person name="Pippel M."/>
            <person name="Hughes G.M."/>
            <person name="Lavrichenko K."/>
            <person name="Devanna P."/>
            <person name="Winkler S."/>
            <person name="Jermiin L.S."/>
            <person name="Skirmuntt E.C."/>
            <person name="Katzourakis A."/>
            <person name="Burkitt-Gray L."/>
            <person name="Ray D.A."/>
            <person name="Sullivan K.A.M."/>
            <person name="Roscito J.G."/>
            <person name="Kirilenko B.M."/>
            <person name="Davalos L.M."/>
            <person name="Corthals A.P."/>
            <person name="Power M.L."/>
            <person name="Jones G."/>
            <person name="Ransome R.D."/>
            <person name="Dechmann D.K.N."/>
            <person name="Locatelli A.G."/>
            <person name="Puechmaille S.J."/>
            <person name="Fedrigo O."/>
            <person name="Jarvis E.D."/>
            <person name="Hiller M."/>
            <person name="Vernes S.C."/>
            <person name="Myers E.W."/>
            <person name="Teeling E.C."/>
        </authorList>
    </citation>
    <scope>NUCLEOTIDE SEQUENCE [LARGE SCALE GENOMIC DNA]</scope>
    <source>
        <strain evidence="4">MMolMol1</strain>
        <tissue evidence="4">Muscle</tissue>
    </source>
</reference>
<dbReference type="EMBL" id="JACASF010000019">
    <property type="protein sequence ID" value="KAF6415271.1"/>
    <property type="molecule type" value="Genomic_DNA"/>
</dbReference>
<proteinExistence type="predicted"/>
<comment type="caution">
    <text evidence="4">The sequence shown here is derived from an EMBL/GenBank/DDBJ whole genome shotgun (WGS) entry which is preliminary data.</text>
</comment>
<dbReference type="AlphaFoldDB" id="A0A7J8CWL5"/>
<dbReference type="InterPro" id="IPR013106">
    <property type="entry name" value="Ig_V-set"/>
</dbReference>
<dbReference type="InterPro" id="IPR003599">
    <property type="entry name" value="Ig_sub"/>
</dbReference>
<dbReference type="PANTHER" id="PTHR15343:SF0">
    <property type="entry name" value="T-CELL ANTIGEN CD7"/>
    <property type="match status" value="1"/>
</dbReference>
<organism evidence="4 5">
    <name type="scientific">Molossus molossus</name>
    <name type="common">Pallas' mastiff bat</name>
    <name type="synonym">Vespertilio molossus</name>
    <dbReference type="NCBI Taxonomy" id="27622"/>
    <lineage>
        <taxon>Eukaryota</taxon>
        <taxon>Metazoa</taxon>
        <taxon>Chordata</taxon>
        <taxon>Craniata</taxon>
        <taxon>Vertebrata</taxon>
        <taxon>Euteleostomi</taxon>
        <taxon>Mammalia</taxon>
        <taxon>Eutheria</taxon>
        <taxon>Laurasiatheria</taxon>
        <taxon>Chiroptera</taxon>
        <taxon>Yangochiroptera</taxon>
        <taxon>Molossidae</taxon>
        <taxon>Molossus</taxon>
    </lineage>
</organism>
<dbReference type="GO" id="GO:0002250">
    <property type="term" value="P:adaptive immune response"/>
    <property type="evidence" value="ECO:0007669"/>
    <property type="project" value="InterPro"/>
</dbReference>
<dbReference type="Gene3D" id="2.60.40.10">
    <property type="entry name" value="Immunoglobulins"/>
    <property type="match status" value="1"/>
</dbReference>
<dbReference type="SUPFAM" id="SSF48726">
    <property type="entry name" value="Immunoglobulin"/>
    <property type="match status" value="1"/>
</dbReference>
<gene>
    <name evidence="4" type="ORF">HJG59_002484</name>
</gene>
<keyword evidence="1" id="KW-0472">Membrane</keyword>
<keyword evidence="1" id="KW-1133">Transmembrane helix</keyword>
<keyword evidence="5" id="KW-1185">Reference proteome</keyword>
<feature type="domain" description="Ig-like" evidence="3">
    <location>
        <begin position="20"/>
        <end position="116"/>
    </location>
</feature>
<dbReference type="InterPro" id="IPR039090">
    <property type="entry name" value="CD7"/>
</dbReference>
<dbReference type="SMART" id="SM00409">
    <property type="entry name" value="IG"/>
    <property type="match status" value="1"/>
</dbReference>
<evidence type="ECO:0000256" key="2">
    <source>
        <dbReference type="SAM" id="SignalP"/>
    </source>
</evidence>
<sequence length="213" mass="23265">MAPRLPLLPLLLALAPGLLPAALATTEVWQFPSYAVTPDGGSINITCSTRGPLLGLYLIKSIWQNTTNVIYHGVGATPTVDRRFKGRIVFSGPTHNLTVTMHRLQQADSGAYICEAITMNQKVWGSGTLVVVTDTVFYVSSTCQETSLVHTSFPVVLAVGLLVVLGLGVVCVLRWTQIRKLCWARKESSVCVVYEDMSCSRRDTVSTPNHYQL</sequence>
<dbReference type="PANTHER" id="PTHR15343">
    <property type="entry name" value="CD7"/>
    <property type="match status" value="1"/>
</dbReference>
<dbReference type="Proteomes" id="UP000550707">
    <property type="component" value="Unassembled WGS sequence"/>
</dbReference>
<evidence type="ECO:0000256" key="1">
    <source>
        <dbReference type="SAM" id="Phobius"/>
    </source>
</evidence>
<dbReference type="InterPro" id="IPR007110">
    <property type="entry name" value="Ig-like_dom"/>
</dbReference>
<dbReference type="PROSITE" id="PS50835">
    <property type="entry name" value="IG_LIKE"/>
    <property type="match status" value="1"/>
</dbReference>
<dbReference type="FunCoup" id="A0A7J8CWL5">
    <property type="interactions" value="266"/>
</dbReference>
<dbReference type="Pfam" id="PF07686">
    <property type="entry name" value="V-set"/>
    <property type="match status" value="1"/>
</dbReference>